<protein>
    <submittedName>
        <fullName evidence="1">Uncharacterized protein</fullName>
    </submittedName>
</protein>
<accession>A0A835VJ37</accession>
<comment type="caution">
    <text evidence="1">The sequence shown here is derived from an EMBL/GenBank/DDBJ whole genome shotgun (WGS) entry which is preliminary data.</text>
</comment>
<sequence length="223" mass="25237">MTAGSIREEEELNMIKTKTRGGCGGGAADTDARLDLAGRKYQVALSRRAARPSGSRGEGLCFAIFAQCQSVEQLKLLIFVRGMTPAAVRQVDNGLRPTGYTLWSSKNERPEAQHEQFIGQEQELSYMLRMNNQSGWFYSTSRGLITITVVWPESPARLTPWITRQQNRLRTTSLLFLPDVEVTEEHGFAKKPSDALQLSDKRRQGHNKSHEMQLILRNYLFSF</sequence>
<proteinExistence type="predicted"/>
<evidence type="ECO:0000313" key="2">
    <source>
        <dbReference type="Proteomes" id="UP000639772"/>
    </source>
</evidence>
<organism evidence="1 2">
    <name type="scientific">Vanilla planifolia</name>
    <name type="common">Vanilla</name>
    <dbReference type="NCBI Taxonomy" id="51239"/>
    <lineage>
        <taxon>Eukaryota</taxon>
        <taxon>Viridiplantae</taxon>
        <taxon>Streptophyta</taxon>
        <taxon>Embryophyta</taxon>
        <taxon>Tracheophyta</taxon>
        <taxon>Spermatophyta</taxon>
        <taxon>Magnoliopsida</taxon>
        <taxon>Liliopsida</taxon>
        <taxon>Asparagales</taxon>
        <taxon>Orchidaceae</taxon>
        <taxon>Vanilloideae</taxon>
        <taxon>Vanilleae</taxon>
        <taxon>Vanilla</taxon>
    </lineage>
</organism>
<dbReference type="AlphaFoldDB" id="A0A835VJ37"/>
<reference evidence="1 2" key="1">
    <citation type="journal article" date="2020" name="Nat. Food">
        <title>A phased Vanilla planifolia genome enables genetic improvement of flavour and production.</title>
        <authorList>
            <person name="Hasing T."/>
            <person name="Tang H."/>
            <person name="Brym M."/>
            <person name="Khazi F."/>
            <person name="Huang T."/>
            <person name="Chambers A.H."/>
        </authorList>
    </citation>
    <scope>NUCLEOTIDE SEQUENCE [LARGE SCALE GENOMIC DNA]</scope>
    <source>
        <tissue evidence="1">Leaf</tissue>
    </source>
</reference>
<gene>
    <name evidence="1" type="ORF">HPP92_002596</name>
</gene>
<dbReference type="EMBL" id="JADCNM010000001">
    <property type="protein sequence ID" value="KAG0502524.1"/>
    <property type="molecule type" value="Genomic_DNA"/>
</dbReference>
<dbReference type="Proteomes" id="UP000639772">
    <property type="component" value="Chromosome 1"/>
</dbReference>
<name>A0A835VJ37_VANPL</name>
<evidence type="ECO:0000313" key="1">
    <source>
        <dbReference type="EMBL" id="KAG0502524.1"/>
    </source>
</evidence>